<feature type="chain" id="PRO_5038434413" evidence="1">
    <location>
        <begin position="21"/>
        <end position="301"/>
    </location>
</feature>
<dbReference type="EMBL" id="QQNA01000034">
    <property type="protein sequence ID" value="RDG39021.1"/>
    <property type="molecule type" value="Genomic_DNA"/>
</dbReference>
<keyword evidence="3" id="KW-1185">Reference proteome</keyword>
<gene>
    <name evidence="2" type="ORF">DVH02_05955</name>
</gene>
<dbReference type="OrthoDB" id="3296851at2"/>
<evidence type="ECO:0000313" key="2">
    <source>
        <dbReference type="EMBL" id="RDG39021.1"/>
    </source>
</evidence>
<name>A0A370BBK5_9ACTN</name>
<dbReference type="Proteomes" id="UP000253741">
    <property type="component" value="Unassembled WGS sequence"/>
</dbReference>
<sequence>MRTRAAVAAVSGALVLSALAVPVSHAADSRQDSAELARSIESSFRDRVAAAPSAAPKGALAGTAAKTVKTADTAPKVTKVVVNGGKPVVLGATGSKKVSVSYTVSHASGIYWTLSYLWTGGAKLDSITNIILPEEDEPVCKAVSATTSNCTYTAKAEARYLFNNEAKNWNVATYVVANSADSAEKEKAGTVKFQRASQLTVTATPKPVKKGKTLTVTGKLSRANWETGKNAGYAGQPVKLQFRKKGSSTYTTIKTVKGSSTGTLKTTTTKTTAEGYWRWSFAGTASTPAVSAPGTLVKIKK</sequence>
<accession>A0A370BBK5</accession>
<evidence type="ECO:0000313" key="3">
    <source>
        <dbReference type="Proteomes" id="UP000253741"/>
    </source>
</evidence>
<evidence type="ECO:0000256" key="1">
    <source>
        <dbReference type="SAM" id="SignalP"/>
    </source>
</evidence>
<comment type="caution">
    <text evidence="2">The sequence shown here is derived from an EMBL/GenBank/DDBJ whole genome shotgun (WGS) entry which is preliminary data.</text>
</comment>
<keyword evidence="1" id="KW-0732">Signal</keyword>
<dbReference type="InterPro" id="IPR043761">
    <property type="entry name" value="DUF5707"/>
</dbReference>
<dbReference type="AlphaFoldDB" id="A0A370BBK5"/>
<dbReference type="Pfam" id="PF18968">
    <property type="entry name" value="DUF5707"/>
    <property type="match status" value="1"/>
</dbReference>
<proteinExistence type="predicted"/>
<dbReference type="RefSeq" id="WP_114622629.1">
    <property type="nucleotide sequence ID" value="NZ_QQNA01000034.1"/>
</dbReference>
<reference evidence="2 3" key="1">
    <citation type="submission" date="2018-07" db="EMBL/GenBank/DDBJ databases">
        <title>Streptomyces species from bats.</title>
        <authorList>
            <person name="Dunlap C."/>
        </authorList>
    </citation>
    <scope>NUCLEOTIDE SEQUENCE [LARGE SCALE GENOMIC DNA]</scope>
    <source>
        <strain evidence="2 3">AC230</strain>
    </source>
</reference>
<protein>
    <submittedName>
        <fullName evidence="2">Calcium-binding protein</fullName>
    </submittedName>
</protein>
<feature type="signal peptide" evidence="1">
    <location>
        <begin position="1"/>
        <end position="20"/>
    </location>
</feature>
<organism evidence="2 3">
    <name type="scientific">Streptomyces corynorhini</name>
    <dbReference type="NCBI Taxonomy" id="2282652"/>
    <lineage>
        <taxon>Bacteria</taxon>
        <taxon>Bacillati</taxon>
        <taxon>Actinomycetota</taxon>
        <taxon>Actinomycetes</taxon>
        <taxon>Kitasatosporales</taxon>
        <taxon>Streptomycetaceae</taxon>
        <taxon>Streptomyces</taxon>
    </lineage>
</organism>